<dbReference type="InterPro" id="IPR050243">
    <property type="entry name" value="PHP_phosphatase"/>
</dbReference>
<dbReference type="SUPFAM" id="SSF89550">
    <property type="entry name" value="PHP domain-like"/>
    <property type="match status" value="1"/>
</dbReference>
<keyword evidence="2" id="KW-0548">Nucleotidyltransferase</keyword>
<evidence type="ECO:0000313" key="5">
    <source>
        <dbReference type="Proteomes" id="UP000239772"/>
    </source>
</evidence>
<keyword evidence="1" id="KW-0808">Transferase</keyword>
<dbReference type="InterPro" id="IPR043519">
    <property type="entry name" value="NT_sf"/>
</dbReference>
<feature type="non-terminal residue" evidence="4">
    <location>
        <position position="1"/>
    </location>
</feature>
<evidence type="ECO:0000256" key="1">
    <source>
        <dbReference type="ARBA" id="ARBA00022679"/>
    </source>
</evidence>
<dbReference type="PANTHER" id="PTHR36928:SF1">
    <property type="entry name" value="PHOSPHATASE YCDX-RELATED"/>
    <property type="match status" value="1"/>
</dbReference>
<name>A0A2T1HN55_9HYPH</name>
<sequence>RALEAHLRAAPGVERVTLAGSFRRGRETVGDLDVLATARDGRACVERFCAFPDVARVAARGPTKATVALRSGLQVDLRVVAPEAYGSALQYFTGSKAHSIALRRMAQKRGLKLNEYGVFRDGRRIAGDSEESVYAAVGLPLVPPELRENRGEIEAAQAGRLPPLVCASDIRGDLHVHCHLDDPDLARTFCKAAAARGWAYLGLVDQASRLESAIAGGPSATADALARLPPEHAGVRVLRIIECDIAPDGALVLPDPLKAAADAVIGAIHSGFALTRDEQTRRTLRALQHPALRILAQPSRRLVARGEPYDVDMAQVIHSAAAAGVAVEITADPARLDIGDLDCGLAREAGVPVSLSSEATSPEGLADLDFALLQARRGWLEASHVLNARSWPDLDEWLRGADRGRAASAPE</sequence>
<dbReference type="GO" id="GO:0008270">
    <property type="term" value="F:zinc ion binding"/>
    <property type="evidence" value="ECO:0007669"/>
    <property type="project" value="TreeGrafter"/>
</dbReference>
<protein>
    <submittedName>
        <fullName evidence="4">DNA polymerase III</fullName>
    </submittedName>
</protein>
<dbReference type="Gene3D" id="3.20.20.140">
    <property type="entry name" value="Metal-dependent hydrolases"/>
    <property type="match status" value="1"/>
</dbReference>
<dbReference type="InterPro" id="IPR037160">
    <property type="entry name" value="DNA_Pol_thumb_sf"/>
</dbReference>
<evidence type="ECO:0000259" key="3">
    <source>
        <dbReference type="Pfam" id="PF14791"/>
    </source>
</evidence>
<dbReference type="AlphaFoldDB" id="A0A2T1HN55"/>
<dbReference type="InterPro" id="IPR029398">
    <property type="entry name" value="PolB_thumb"/>
</dbReference>
<reference evidence="5" key="1">
    <citation type="submission" date="2018-03" db="EMBL/GenBank/DDBJ databases">
        <authorList>
            <person name="Sun L."/>
            <person name="Liu H."/>
            <person name="Chen W."/>
            <person name="Huang K."/>
            <person name="Liu W."/>
            <person name="Gao X."/>
        </authorList>
    </citation>
    <scope>NUCLEOTIDE SEQUENCE [LARGE SCALE GENOMIC DNA]</scope>
    <source>
        <strain evidence="5">SH9</strain>
    </source>
</reference>
<dbReference type="GO" id="GO:0042578">
    <property type="term" value="F:phosphoric ester hydrolase activity"/>
    <property type="evidence" value="ECO:0007669"/>
    <property type="project" value="TreeGrafter"/>
</dbReference>
<proteinExistence type="predicted"/>
<dbReference type="Gene3D" id="3.30.210.10">
    <property type="entry name" value="DNA polymerase, thumb domain"/>
    <property type="match status" value="1"/>
</dbReference>
<accession>A0A2T1HN55</accession>
<dbReference type="GO" id="GO:0016779">
    <property type="term" value="F:nucleotidyltransferase activity"/>
    <property type="evidence" value="ECO:0007669"/>
    <property type="project" value="UniProtKB-KW"/>
</dbReference>
<evidence type="ECO:0000256" key="2">
    <source>
        <dbReference type="ARBA" id="ARBA00022695"/>
    </source>
</evidence>
<dbReference type="Proteomes" id="UP000239772">
    <property type="component" value="Unassembled WGS sequence"/>
</dbReference>
<comment type="caution">
    <text evidence="4">The sequence shown here is derived from an EMBL/GenBank/DDBJ whole genome shotgun (WGS) entry which is preliminary data.</text>
</comment>
<dbReference type="OrthoDB" id="9808747at2"/>
<dbReference type="GO" id="GO:0005829">
    <property type="term" value="C:cytosol"/>
    <property type="evidence" value="ECO:0007669"/>
    <property type="project" value="TreeGrafter"/>
</dbReference>
<dbReference type="SUPFAM" id="SSF81301">
    <property type="entry name" value="Nucleotidyltransferase"/>
    <property type="match status" value="1"/>
</dbReference>
<gene>
    <name evidence="4" type="ORF">SLNSH_20940</name>
</gene>
<dbReference type="EMBL" id="PVZS01000032">
    <property type="protein sequence ID" value="PSC03090.1"/>
    <property type="molecule type" value="Genomic_DNA"/>
</dbReference>
<dbReference type="PANTHER" id="PTHR36928">
    <property type="entry name" value="PHOSPHATASE YCDX-RELATED"/>
    <property type="match status" value="1"/>
</dbReference>
<dbReference type="Gene3D" id="3.30.460.10">
    <property type="entry name" value="Beta Polymerase, domain 2"/>
    <property type="match status" value="1"/>
</dbReference>
<organism evidence="4 5">
    <name type="scientific">Alsobacter soli</name>
    <dbReference type="NCBI Taxonomy" id="2109933"/>
    <lineage>
        <taxon>Bacteria</taxon>
        <taxon>Pseudomonadati</taxon>
        <taxon>Pseudomonadota</taxon>
        <taxon>Alphaproteobacteria</taxon>
        <taxon>Hyphomicrobiales</taxon>
        <taxon>Alsobacteraceae</taxon>
        <taxon>Alsobacter</taxon>
    </lineage>
</organism>
<evidence type="ECO:0000313" key="4">
    <source>
        <dbReference type="EMBL" id="PSC03090.1"/>
    </source>
</evidence>
<dbReference type="InterPro" id="IPR016195">
    <property type="entry name" value="Pol/histidinol_Pase-like"/>
</dbReference>
<feature type="domain" description="DNA polymerase beta thumb" evidence="3">
    <location>
        <begin position="88"/>
        <end position="148"/>
    </location>
</feature>
<dbReference type="Pfam" id="PF14791">
    <property type="entry name" value="DNA_pol_B_thumb"/>
    <property type="match status" value="1"/>
</dbReference>
<keyword evidence="5" id="KW-1185">Reference proteome</keyword>